<organism evidence="1 2">
    <name type="scientific">Caldibacillus debilis GB1</name>
    <dbReference type="NCBI Taxonomy" id="1339248"/>
    <lineage>
        <taxon>Bacteria</taxon>
        <taxon>Bacillati</taxon>
        <taxon>Bacillota</taxon>
        <taxon>Bacilli</taxon>
        <taxon>Bacillales</taxon>
        <taxon>Bacillaceae</taxon>
        <taxon>Caldibacillus</taxon>
    </lineage>
</organism>
<dbReference type="EMBL" id="AZRV01000028">
    <property type="protein sequence ID" value="RKO61898.1"/>
    <property type="molecule type" value="Genomic_DNA"/>
</dbReference>
<comment type="caution">
    <text evidence="1">The sequence shown here is derived from an EMBL/GenBank/DDBJ whole genome shotgun (WGS) entry which is preliminary data.</text>
</comment>
<dbReference type="Proteomes" id="UP000286235">
    <property type="component" value="Unassembled WGS sequence"/>
</dbReference>
<keyword evidence="2" id="KW-1185">Reference proteome</keyword>
<dbReference type="AlphaFoldDB" id="A0A420VEQ5"/>
<reference evidence="1 2" key="1">
    <citation type="submission" date="2013-12" db="EMBL/GenBank/DDBJ databases">
        <title>Genome and proteome characterization of Caldibacillus debilis GB1 derived from a cellulolytic aero-tolerant co-culture.</title>
        <authorList>
            <person name="Wushke S.T."/>
            <person name="Zhang X."/>
            <person name="Fristensky B."/>
            <person name="Wilkins J.A."/>
            <person name="Levin D.B."/>
            <person name="Sparling R."/>
        </authorList>
    </citation>
    <scope>NUCLEOTIDE SEQUENCE [LARGE SCALE GENOMIC DNA]</scope>
    <source>
        <strain evidence="1 2">GB1</strain>
    </source>
</reference>
<gene>
    <name evidence="1" type="ORF">Cdeb_03378</name>
</gene>
<sequence length="53" mass="6344">MSIIKHGYKNVIQFPVREKKQIIGSKLSNKYAMQLLLRKLREDIGYRQEFCVM</sequence>
<evidence type="ECO:0000313" key="2">
    <source>
        <dbReference type="Proteomes" id="UP000286235"/>
    </source>
</evidence>
<accession>A0A420VEQ5</accession>
<name>A0A420VEQ5_9BACI</name>
<evidence type="ECO:0000313" key="1">
    <source>
        <dbReference type="EMBL" id="RKO61898.1"/>
    </source>
</evidence>
<proteinExistence type="predicted"/>
<protein>
    <submittedName>
        <fullName evidence="1">Uncharacterized protein</fullName>
    </submittedName>
</protein>